<dbReference type="GeneID" id="63685576"/>
<dbReference type="PANTHER" id="PTHR46771">
    <property type="entry name" value="DETERIN"/>
    <property type="match status" value="1"/>
</dbReference>
<feature type="region of interest" description="Disordered" evidence="3">
    <location>
        <begin position="220"/>
        <end position="545"/>
    </location>
</feature>
<dbReference type="Pfam" id="PF00653">
    <property type="entry name" value="BIR"/>
    <property type="match status" value="2"/>
</dbReference>
<evidence type="ECO:0000313" key="4">
    <source>
        <dbReference type="EMBL" id="EJT99305.1"/>
    </source>
</evidence>
<dbReference type="Gene3D" id="1.10.1170.10">
    <property type="entry name" value="Inhibitor Of Apoptosis Protein (2mihbC-IAP-1), Chain A"/>
    <property type="match status" value="2"/>
</dbReference>
<feature type="compositionally biased region" description="Low complexity" evidence="3">
    <location>
        <begin position="239"/>
        <end position="259"/>
    </location>
</feature>
<dbReference type="SMART" id="SM00238">
    <property type="entry name" value="BIR"/>
    <property type="match status" value="2"/>
</dbReference>
<feature type="compositionally biased region" description="Acidic residues" evidence="3">
    <location>
        <begin position="599"/>
        <end position="608"/>
    </location>
</feature>
<dbReference type="InterPro" id="IPR051190">
    <property type="entry name" value="Baculoviral_IAP"/>
</dbReference>
<dbReference type="OrthoDB" id="2196114at2759"/>
<dbReference type="HOGENOM" id="CLU_016657_0_0_1"/>
<keyword evidence="2" id="KW-0862">Zinc</keyword>
<evidence type="ECO:0000313" key="5">
    <source>
        <dbReference type="Proteomes" id="UP000030653"/>
    </source>
</evidence>
<feature type="compositionally biased region" description="Basic and acidic residues" evidence="3">
    <location>
        <begin position="584"/>
        <end position="598"/>
    </location>
</feature>
<protein>
    <submittedName>
        <fullName evidence="4">BIR-domain-containing protein</fullName>
    </submittedName>
</protein>
<dbReference type="AlphaFoldDB" id="M5FQS5"/>
<feature type="compositionally biased region" description="Basic and acidic residues" evidence="3">
    <location>
        <begin position="472"/>
        <end position="486"/>
    </location>
</feature>
<feature type="compositionally biased region" description="Polar residues" evidence="3">
    <location>
        <begin position="612"/>
        <end position="625"/>
    </location>
</feature>
<name>M5FQS5_DACPD</name>
<dbReference type="RefSeq" id="XP_040626203.1">
    <property type="nucleotide sequence ID" value="XM_040770514.1"/>
</dbReference>
<keyword evidence="1" id="KW-0479">Metal-binding</keyword>
<feature type="compositionally biased region" description="Basic residues" evidence="3">
    <location>
        <begin position="392"/>
        <end position="402"/>
    </location>
</feature>
<evidence type="ECO:0000256" key="2">
    <source>
        <dbReference type="ARBA" id="ARBA00022833"/>
    </source>
</evidence>
<dbReference type="PANTHER" id="PTHR46771:SF5">
    <property type="entry name" value="DETERIN"/>
    <property type="match status" value="1"/>
</dbReference>
<dbReference type="GO" id="GO:0046872">
    <property type="term" value="F:metal ion binding"/>
    <property type="evidence" value="ECO:0007669"/>
    <property type="project" value="UniProtKB-KW"/>
</dbReference>
<feature type="compositionally biased region" description="Polar residues" evidence="3">
    <location>
        <begin position="458"/>
        <end position="471"/>
    </location>
</feature>
<keyword evidence="5" id="KW-1185">Reference proteome</keyword>
<feature type="region of interest" description="Disordered" evidence="3">
    <location>
        <begin position="560"/>
        <end position="636"/>
    </location>
</feature>
<dbReference type="PROSITE" id="PS50143">
    <property type="entry name" value="BIR_REPEAT_2"/>
    <property type="match status" value="2"/>
</dbReference>
<dbReference type="InterPro" id="IPR001370">
    <property type="entry name" value="BIR_rpt"/>
</dbReference>
<sequence>MAPKTRQPNYQELEVRVASFNASNKGNLGASQAKRGAKSKTWPHALTETFNPESLAKAGFYFNPSDEASDNCTCFLCGKGLGGWEKGDIPYKEHVTHDENGCAWANAVCQVKFQDRINNHTFMFTTSERLPRSEAMEVARHETFSEWWPHDNVARHKASSEKMAHAGFHYTPDARAVDLVTCVYCNVELDGWQPKDDPMAEHQRKSPTCVLFTAGDRTGVKISLRDPPEDDVPAPSTGAAKKIAKSSSSQAPSSQLPKSKPSRNLRNAATDSELDAAPSKRATRIMNMATTSNPDATDEGEASASEAEVAKVEPAQPPALKTKGKTTKATISQQTSTSAAEVGPAEVEPVKKKRGRPPKKQPAAKPGPDVQTEATQIQTQVVEPSIVEPLQPKKRGRPKSKKPNPEPELELEPDLNPTREVVELVTSDDDAPTTKPTSRELRNNDKAVAAEPIAAISVSPTRVTRSQSKQPAHSDLEDVTDGELKPQRLTRAASVSQTDDAPDFRRSTRVRGKVAMTSESEADNPIVTFTRSTRSKPAHPPTLVNDAAISDFTVGGLSTVDADSAQTAKPKKKGKGKVASTRRPGTEARKKPTPREDVQMEDAPDDVALDLSEQSSKGENTPTTTIHDESDESSDAEEVETTILVQTPIVSGSATPITPPRPAPASAQPVAPQSLAIPAIQPMFPLPPISNFTEAELSMTLEEWVRHETRRQYEVLRADGERRIADFIDKARGIRKKIEAL</sequence>
<feature type="compositionally biased region" description="Polar residues" evidence="3">
    <location>
        <begin position="372"/>
        <end position="382"/>
    </location>
</feature>
<dbReference type="OMA" id="DEHYNRS"/>
<organism evidence="4 5">
    <name type="scientific">Dacryopinax primogenitus (strain DJM 731)</name>
    <name type="common">Brown rot fungus</name>
    <dbReference type="NCBI Taxonomy" id="1858805"/>
    <lineage>
        <taxon>Eukaryota</taxon>
        <taxon>Fungi</taxon>
        <taxon>Dikarya</taxon>
        <taxon>Basidiomycota</taxon>
        <taxon>Agaricomycotina</taxon>
        <taxon>Dacrymycetes</taxon>
        <taxon>Dacrymycetales</taxon>
        <taxon>Dacrymycetaceae</taxon>
        <taxon>Dacryopinax</taxon>
    </lineage>
</organism>
<accession>M5FQS5</accession>
<dbReference type="Proteomes" id="UP000030653">
    <property type="component" value="Unassembled WGS sequence"/>
</dbReference>
<evidence type="ECO:0000256" key="1">
    <source>
        <dbReference type="ARBA" id="ARBA00022723"/>
    </source>
</evidence>
<dbReference type="EMBL" id="JH795870">
    <property type="protein sequence ID" value="EJT99305.1"/>
    <property type="molecule type" value="Genomic_DNA"/>
</dbReference>
<proteinExistence type="predicted"/>
<evidence type="ECO:0000256" key="3">
    <source>
        <dbReference type="SAM" id="MobiDB-lite"/>
    </source>
</evidence>
<dbReference type="CDD" id="cd00022">
    <property type="entry name" value="BIR"/>
    <property type="match status" value="2"/>
</dbReference>
<dbReference type="STRING" id="1858805.M5FQS5"/>
<reference evidence="4 5" key="1">
    <citation type="journal article" date="2012" name="Science">
        <title>The Paleozoic origin of enzymatic lignin decomposition reconstructed from 31 fungal genomes.</title>
        <authorList>
            <person name="Floudas D."/>
            <person name="Binder M."/>
            <person name="Riley R."/>
            <person name="Barry K."/>
            <person name="Blanchette R.A."/>
            <person name="Henrissat B."/>
            <person name="Martinez A.T."/>
            <person name="Otillar R."/>
            <person name="Spatafora J.W."/>
            <person name="Yadav J.S."/>
            <person name="Aerts A."/>
            <person name="Benoit I."/>
            <person name="Boyd A."/>
            <person name="Carlson A."/>
            <person name="Copeland A."/>
            <person name="Coutinho P.M."/>
            <person name="de Vries R.P."/>
            <person name="Ferreira P."/>
            <person name="Findley K."/>
            <person name="Foster B."/>
            <person name="Gaskell J."/>
            <person name="Glotzer D."/>
            <person name="Gorecki P."/>
            <person name="Heitman J."/>
            <person name="Hesse C."/>
            <person name="Hori C."/>
            <person name="Igarashi K."/>
            <person name="Jurgens J.A."/>
            <person name="Kallen N."/>
            <person name="Kersten P."/>
            <person name="Kohler A."/>
            <person name="Kuees U."/>
            <person name="Kumar T.K.A."/>
            <person name="Kuo A."/>
            <person name="LaButti K."/>
            <person name="Larrondo L.F."/>
            <person name="Lindquist E."/>
            <person name="Ling A."/>
            <person name="Lombard V."/>
            <person name="Lucas S."/>
            <person name="Lundell T."/>
            <person name="Martin R."/>
            <person name="McLaughlin D.J."/>
            <person name="Morgenstern I."/>
            <person name="Morin E."/>
            <person name="Murat C."/>
            <person name="Nagy L.G."/>
            <person name="Nolan M."/>
            <person name="Ohm R.A."/>
            <person name="Patyshakuliyeva A."/>
            <person name="Rokas A."/>
            <person name="Ruiz-Duenas F.J."/>
            <person name="Sabat G."/>
            <person name="Salamov A."/>
            <person name="Samejima M."/>
            <person name="Schmutz J."/>
            <person name="Slot J.C."/>
            <person name="St John F."/>
            <person name="Stenlid J."/>
            <person name="Sun H."/>
            <person name="Sun S."/>
            <person name="Syed K."/>
            <person name="Tsang A."/>
            <person name="Wiebenga A."/>
            <person name="Young D."/>
            <person name="Pisabarro A."/>
            <person name="Eastwood D.C."/>
            <person name="Martin F."/>
            <person name="Cullen D."/>
            <person name="Grigoriev I.V."/>
            <person name="Hibbett D.S."/>
        </authorList>
    </citation>
    <scope>NUCLEOTIDE SEQUENCE [LARGE SCALE GENOMIC DNA]</scope>
    <source>
        <strain evidence="4 5">DJM-731 SS1</strain>
    </source>
</reference>
<gene>
    <name evidence="4" type="ORF">DACRYDRAFT_118049</name>
</gene>
<dbReference type="SUPFAM" id="SSF57924">
    <property type="entry name" value="Inhibitor of apoptosis (IAP) repeat"/>
    <property type="match status" value="2"/>
</dbReference>